<dbReference type="AlphaFoldDB" id="A0A5D3AZB0"/>
<feature type="domain" description="Zn(2)-C6 fungal-type" evidence="2">
    <location>
        <begin position="33"/>
        <end position="47"/>
    </location>
</feature>
<dbReference type="InterPro" id="IPR001138">
    <property type="entry name" value="Zn2Cys6_DnaBD"/>
</dbReference>
<evidence type="ECO:0000313" key="3">
    <source>
        <dbReference type="EMBL" id="TYJ55380.1"/>
    </source>
</evidence>
<proteinExistence type="predicted"/>
<sequence length="57" mass="6157">MNGDLSTSAGVSRQGSINNSLAEAEAKKRRIQRACDVCRRKKIKCEGPMQSGSSESE</sequence>
<gene>
    <name evidence="3" type="ORF">B9479_003883</name>
</gene>
<comment type="caution">
    <text evidence="3">The sequence shown here is derived from an EMBL/GenBank/DDBJ whole genome shotgun (WGS) entry which is preliminary data.</text>
</comment>
<name>A0A5D3AZB0_9TREE</name>
<accession>A0A5D3AZB0</accession>
<reference evidence="3 4" key="1">
    <citation type="submission" date="2017-05" db="EMBL/GenBank/DDBJ databases">
        <title>The Genome Sequence of Tsuchiyaea wingfieldii DSM 27421.</title>
        <authorList>
            <person name="Cuomo C."/>
            <person name="Passer A."/>
            <person name="Billmyre B."/>
            <person name="Heitman J."/>
        </authorList>
    </citation>
    <scope>NUCLEOTIDE SEQUENCE [LARGE SCALE GENOMIC DNA]</scope>
    <source>
        <strain evidence="3 4">DSM 27421</strain>
    </source>
</reference>
<dbReference type="Pfam" id="PF00172">
    <property type="entry name" value="Zn_clus"/>
    <property type="match status" value="1"/>
</dbReference>
<dbReference type="SUPFAM" id="SSF57701">
    <property type="entry name" value="Zn2/Cys6 DNA-binding domain"/>
    <property type="match status" value="1"/>
</dbReference>
<keyword evidence="4" id="KW-1185">Reference proteome</keyword>
<evidence type="ECO:0000256" key="1">
    <source>
        <dbReference type="SAM" id="MobiDB-lite"/>
    </source>
</evidence>
<dbReference type="EMBL" id="NIDF01000040">
    <property type="protein sequence ID" value="TYJ55380.1"/>
    <property type="molecule type" value="Genomic_DNA"/>
</dbReference>
<feature type="region of interest" description="Disordered" evidence="1">
    <location>
        <begin position="1"/>
        <end position="31"/>
    </location>
</feature>
<dbReference type="Gene3D" id="4.10.240.10">
    <property type="entry name" value="Zn(2)-C6 fungal-type DNA-binding domain"/>
    <property type="match status" value="1"/>
</dbReference>
<evidence type="ECO:0000313" key="4">
    <source>
        <dbReference type="Proteomes" id="UP000322245"/>
    </source>
</evidence>
<organism evidence="3 4">
    <name type="scientific">Cryptococcus floricola</name>
    <dbReference type="NCBI Taxonomy" id="2591691"/>
    <lineage>
        <taxon>Eukaryota</taxon>
        <taxon>Fungi</taxon>
        <taxon>Dikarya</taxon>
        <taxon>Basidiomycota</taxon>
        <taxon>Agaricomycotina</taxon>
        <taxon>Tremellomycetes</taxon>
        <taxon>Tremellales</taxon>
        <taxon>Cryptococcaceae</taxon>
        <taxon>Cryptococcus</taxon>
    </lineage>
</organism>
<evidence type="ECO:0000259" key="2">
    <source>
        <dbReference type="Pfam" id="PF00172"/>
    </source>
</evidence>
<dbReference type="GO" id="GO:0000981">
    <property type="term" value="F:DNA-binding transcription factor activity, RNA polymerase II-specific"/>
    <property type="evidence" value="ECO:0007669"/>
    <property type="project" value="InterPro"/>
</dbReference>
<protein>
    <recommendedName>
        <fullName evidence="2">Zn(2)-C6 fungal-type domain-containing protein</fullName>
    </recommendedName>
</protein>
<dbReference type="GO" id="GO:0008270">
    <property type="term" value="F:zinc ion binding"/>
    <property type="evidence" value="ECO:0007669"/>
    <property type="project" value="InterPro"/>
</dbReference>
<dbReference type="InterPro" id="IPR036864">
    <property type="entry name" value="Zn2-C6_fun-type_DNA-bd_sf"/>
</dbReference>
<feature type="compositionally biased region" description="Polar residues" evidence="1">
    <location>
        <begin position="1"/>
        <end position="21"/>
    </location>
</feature>
<dbReference type="Proteomes" id="UP000322245">
    <property type="component" value="Unassembled WGS sequence"/>
</dbReference>